<comment type="similarity">
    <text evidence="2">Belongs to the acyltransferase 3 family.</text>
</comment>
<accession>A0A377GZ32</accession>
<dbReference type="GO" id="GO:0009246">
    <property type="term" value="P:enterobacterial common antigen biosynthetic process"/>
    <property type="evidence" value="ECO:0007669"/>
    <property type="project" value="TreeGrafter"/>
</dbReference>
<reference evidence="9 10" key="1">
    <citation type="submission" date="2018-06" db="EMBL/GenBank/DDBJ databases">
        <authorList>
            <consortium name="Pathogen Informatics"/>
            <person name="Doyle S."/>
        </authorList>
    </citation>
    <scope>NUCLEOTIDE SEQUENCE [LARGE SCALE GENOMIC DNA]</scope>
    <source>
        <strain evidence="9 10">NCTC10723</strain>
    </source>
</reference>
<evidence type="ECO:0000256" key="5">
    <source>
        <dbReference type="ARBA" id="ARBA00022989"/>
    </source>
</evidence>
<feature type="transmembrane region" description="Helical" evidence="7">
    <location>
        <begin position="320"/>
        <end position="344"/>
    </location>
</feature>
<feature type="transmembrane region" description="Helical" evidence="7">
    <location>
        <begin position="292"/>
        <end position="314"/>
    </location>
</feature>
<feature type="transmembrane region" description="Helical" evidence="7">
    <location>
        <begin position="53"/>
        <end position="71"/>
    </location>
</feature>
<evidence type="ECO:0000313" key="10">
    <source>
        <dbReference type="Proteomes" id="UP000255328"/>
    </source>
</evidence>
<feature type="transmembrane region" description="Helical" evidence="7">
    <location>
        <begin position="92"/>
        <end position="109"/>
    </location>
</feature>
<dbReference type="Pfam" id="PF01757">
    <property type="entry name" value="Acyl_transf_3"/>
    <property type="match status" value="1"/>
</dbReference>
<dbReference type="GO" id="GO:0005886">
    <property type="term" value="C:plasma membrane"/>
    <property type="evidence" value="ECO:0007669"/>
    <property type="project" value="UniProtKB-SubCell"/>
</dbReference>
<gene>
    <name evidence="9" type="ORF">NCTC10723_01750</name>
</gene>
<keyword evidence="3" id="KW-1003">Cell membrane</keyword>
<name>A0A377GZ32_9FUSO</name>
<dbReference type="PANTHER" id="PTHR40074:SF2">
    <property type="entry name" value="O-ACETYLTRANSFERASE WECH"/>
    <property type="match status" value="1"/>
</dbReference>
<keyword evidence="4 7" id="KW-0812">Transmembrane</keyword>
<protein>
    <submittedName>
        <fullName evidence="9">Uncharacterized protein conserved in bacteria</fullName>
    </submittedName>
</protein>
<dbReference type="EMBL" id="UGGU01000003">
    <property type="protein sequence ID" value="STO32257.1"/>
    <property type="molecule type" value="Genomic_DNA"/>
</dbReference>
<evidence type="ECO:0000259" key="8">
    <source>
        <dbReference type="Pfam" id="PF01757"/>
    </source>
</evidence>
<keyword evidence="10" id="KW-1185">Reference proteome</keyword>
<sequence>MTKKYAKILKNLWEVQMYLNYINYFRGFAILMVVLGHFLYFPESTVTEKIVKAVIKGGTSPFVFISGFLFHHIFYRRGFDYKKFMKNKFKNVLLPYTIVVIPGLIYVVSQHNLDSYIYEKSKVLYIILYYLSGNALTATWYIPFAMLLFLASPIFVKFINLKNTEQKVIIFLLLIISMIIQRPIRDLTINLFQAFIYFSPFYCLGIYVSMNKEKIGKILERNTLILGIIWLITLIFQVKYNILETTQKSIFEIKGVDLVVPEKFFICLFFLGLFIKLENLNNALGDGIKKILNLLAECSFGIFFIHNYFILLFWEKYHTGIGILQSLTLGIVTIFLSTLIVLLFKKGLGKNSRILIGS</sequence>
<feature type="transmembrane region" description="Helical" evidence="7">
    <location>
        <begin position="129"/>
        <end position="156"/>
    </location>
</feature>
<feature type="transmembrane region" description="Helical" evidence="7">
    <location>
        <begin position="263"/>
        <end position="280"/>
    </location>
</feature>
<feature type="transmembrane region" description="Helical" evidence="7">
    <location>
        <begin position="190"/>
        <end position="210"/>
    </location>
</feature>
<dbReference type="InterPro" id="IPR002656">
    <property type="entry name" value="Acyl_transf_3_dom"/>
</dbReference>
<evidence type="ECO:0000256" key="6">
    <source>
        <dbReference type="ARBA" id="ARBA00023136"/>
    </source>
</evidence>
<feature type="transmembrane region" description="Helical" evidence="7">
    <location>
        <begin position="21"/>
        <end position="41"/>
    </location>
</feature>
<dbReference type="OrthoDB" id="7579632at2"/>
<dbReference type="Proteomes" id="UP000255328">
    <property type="component" value="Unassembled WGS sequence"/>
</dbReference>
<organism evidence="9 10">
    <name type="scientific">Fusobacterium necrogenes</name>
    <dbReference type="NCBI Taxonomy" id="858"/>
    <lineage>
        <taxon>Bacteria</taxon>
        <taxon>Fusobacteriati</taxon>
        <taxon>Fusobacteriota</taxon>
        <taxon>Fusobacteriia</taxon>
        <taxon>Fusobacteriales</taxon>
        <taxon>Fusobacteriaceae</taxon>
        <taxon>Fusobacterium</taxon>
    </lineage>
</organism>
<keyword evidence="6 7" id="KW-0472">Membrane</keyword>
<evidence type="ECO:0000256" key="2">
    <source>
        <dbReference type="ARBA" id="ARBA00007400"/>
    </source>
</evidence>
<evidence type="ECO:0000313" key="9">
    <source>
        <dbReference type="EMBL" id="STO32257.1"/>
    </source>
</evidence>
<evidence type="ECO:0000256" key="7">
    <source>
        <dbReference type="SAM" id="Phobius"/>
    </source>
</evidence>
<keyword evidence="5 7" id="KW-1133">Transmembrane helix</keyword>
<evidence type="ECO:0000256" key="1">
    <source>
        <dbReference type="ARBA" id="ARBA00004651"/>
    </source>
</evidence>
<feature type="transmembrane region" description="Helical" evidence="7">
    <location>
        <begin position="168"/>
        <end position="184"/>
    </location>
</feature>
<dbReference type="GO" id="GO:0016413">
    <property type="term" value="F:O-acetyltransferase activity"/>
    <property type="evidence" value="ECO:0007669"/>
    <property type="project" value="TreeGrafter"/>
</dbReference>
<proteinExistence type="inferred from homology"/>
<comment type="subcellular location">
    <subcellularLocation>
        <location evidence="1">Cell membrane</location>
        <topology evidence="1">Multi-pass membrane protein</topology>
    </subcellularLocation>
</comment>
<feature type="domain" description="Acyltransferase 3" evidence="8">
    <location>
        <begin position="20"/>
        <end position="341"/>
    </location>
</feature>
<evidence type="ECO:0000256" key="3">
    <source>
        <dbReference type="ARBA" id="ARBA00022475"/>
    </source>
</evidence>
<evidence type="ECO:0000256" key="4">
    <source>
        <dbReference type="ARBA" id="ARBA00022692"/>
    </source>
</evidence>
<dbReference type="PANTHER" id="PTHR40074">
    <property type="entry name" value="O-ACETYLTRANSFERASE WECH"/>
    <property type="match status" value="1"/>
</dbReference>
<feature type="transmembrane region" description="Helical" evidence="7">
    <location>
        <begin position="222"/>
        <end position="243"/>
    </location>
</feature>
<dbReference type="AlphaFoldDB" id="A0A377GZ32"/>